<keyword evidence="2" id="KW-1185">Reference proteome</keyword>
<evidence type="ECO:0000313" key="2">
    <source>
        <dbReference type="Proteomes" id="UP001519332"/>
    </source>
</evidence>
<name>A0ABS4U1Y0_9PSEU</name>
<protein>
    <submittedName>
        <fullName evidence="1">Uncharacterized protein</fullName>
    </submittedName>
</protein>
<reference evidence="1 2" key="1">
    <citation type="submission" date="2021-03" db="EMBL/GenBank/DDBJ databases">
        <title>Sequencing the genomes of 1000 actinobacteria strains.</title>
        <authorList>
            <person name="Klenk H.-P."/>
        </authorList>
    </citation>
    <scope>NUCLEOTIDE SEQUENCE [LARGE SCALE GENOMIC DNA]</scope>
    <source>
        <strain evidence="1 2">DSM 46670</strain>
    </source>
</reference>
<accession>A0ABS4U1Y0</accession>
<dbReference type="EMBL" id="JAGINW010000001">
    <property type="protein sequence ID" value="MBP2330625.1"/>
    <property type="molecule type" value="Genomic_DNA"/>
</dbReference>
<comment type="caution">
    <text evidence="1">The sequence shown here is derived from an EMBL/GenBank/DDBJ whole genome shotgun (WGS) entry which is preliminary data.</text>
</comment>
<dbReference type="RefSeq" id="WP_209647238.1">
    <property type="nucleotide sequence ID" value="NZ_JAGINW010000001.1"/>
</dbReference>
<evidence type="ECO:0000313" key="1">
    <source>
        <dbReference type="EMBL" id="MBP2330625.1"/>
    </source>
</evidence>
<proteinExistence type="predicted"/>
<dbReference type="Proteomes" id="UP001519332">
    <property type="component" value="Unassembled WGS sequence"/>
</dbReference>
<organism evidence="1 2">
    <name type="scientific">Kibdelosporangium banguiense</name>
    <dbReference type="NCBI Taxonomy" id="1365924"/>
    <lineage>
        <taxon>Bacteria</taxon>
        <taxon>Bacillati</taxon>
        <taxon>Actinomycetota</taxon>
        <taxon>Actinomycetes</taxon>
        <taxon>Pseudonocardiales</taxon>
        <taxon>Pseudonocardiaceae</taxon>
        <taxon>Kibdelosporangium</taxon>
    </lineage>
</organism>
<sequence length="263" mass="29696">MTTPALTPADRAWQPATAIRDHMRLTFPGETTPAAGLVIIPAVNAADCRYTGGWSILHTESGWHLGIASVPLPYAREAAELLSQLDADWTETATQLRRPGRGLASAVWEIRARVHQAWEDGQPTWFARHSWQHTRPAWIVRSAEWTAPDYRLDSWPELVAWLDTHHNDPRYRVGAICRHPFATWRLVCAAPLCHHHADTTGQPAVLSFENDDGESFEIREPDRGEAARYARSVNWTRHSLQHWTCPTCSTEHTANPNPDLCHC</sequence>
<gene>
    <name evidence="1" type="ORF">JOF56_011010</name>
</gene>